<protein>
    <submittedName>
        <fullName evidence="1">Uncharacterized protein</fullName>
    </submittedName>
</protein>
<name>A0A653BLI9_CALMS</name>
<evidence type="ECO:0000313" key="1">
    <source>
        <dbReference type="EMBL" id="VEN36463.1"/>
    </source>
</evidence>
<evidence type="ECO:0000313" key="2">
    <source>
        <dbReference type="Proteomes" id="UP000410492"/>
    </source>
</evidence>
<proteinExistence type="predicted"/>
<dbReference type="InterPro" id="IPR037191">
    <property type="entry name" value="VPS9_dom_sf"/>
</dbReference>
<accession>A0A653BLI9</accession>
<reference evidence="1 2" key="1">
    <citation type="submission" date="2019-01" db="EMBL/GenBank/DDBJ databases">
        <authorList>
            <person name="Sayadi A."/>
        </authorList>
    </citation>
    <scope>NUCLEOTIDE SEQUENCE [LARGE SCALE GENOMIC DNA]</scope>
</reference>
<dbReference type="Proteomes" id="UP000410492">
    <property type="component" value="Unassembled WGS sequence"/>
</dbReference>
<sequence length="205" mass="23442">MVSLYTFLFCPPSTNDEEKDLSIQDRIRKLSWVNAHHLDCCISETSLEVRDLVYTAINDLLGMDSMKAPQEKTSMLVRCCRSVVEVLQHSKEDLSVLTSFCRTYLHCAESKSCQIEEQYVVCYQILLRCKIDARRSWILFYKSVLRCFIIENLTAESLNMPQQEFEAYMSGEVTCVSAWESALVACEGMHQLCEHLSLLKASPSG</sequence>
<dbReference type="SUPFAM" id="SSF109993">
    <property type="entry name" value="VPS9 domain"/>
    <property type="match status" value="1"/>
</dbReference>
<dbReference type="OrthoDB" id="300289at2759"/>
<organism evidence="1 2">
    <name type="scientific">Callosobruchus maculatus</name>
    <name type="common">Southern cowpea weevil</name>
    <name type="synonym">Pulse bruchid</name>
    <dbReference type="NCBI Taxonomy" id="64391"/>
    <lineage>
        <taxon>Eukaryota</taxon>
        <taxon>Metazoa</taxon>
        <taxon>Ecdysozoa</taxon>
        <taxon>Arthropoda</taxon>
        <taxon>Hexapoda</taxon>
        <taxon>Insecta</taxon>
        <taxon>Pterygota</taxon>
        <taxon>Neoptera</taxon>
        <taxon>Endopterygota</taxon>
        <taxon>Coleoptera</taxon>
        <taxon>Polyphaga</taxon>
        <taxon>Cucujiformia</taxon>
        <taxon>Chrysomeloidea</taxon>
        <taxon>Chrysomelidae</taxon>
        <taxon>Bruchinae</taxon>
        <taxon>Bruchini</taxon>
        <taxon>Callosobruchus</taxon>
    </lineage>
</organism>
<dbReference type="GO" id="GO:0016192">
    <property type="term" value="P:vesicle-mediated transport"/>
    <property type="evidence" value="ECO:0007669"/>
    <property type="project" value="InterPro"/>
</dbReference>
<dbReference type="GO" id="GO:0005085">
    <property type="term" value="F:guanyl-nucleotide exchange factor activity"/>
    <property type="evidence" value="ECO:0007669"/>
    <property type="project" value="InterPro"/>
</dbReference>
<dbReference type="PANTHER" id="PTHR23101">
    <property type="entry name" value="RAB GDP/GTP EXCHANGE FACTOR"/>
    <property type="match status" value="1"/>
</dbReference>
<dbReference type="EMBL" id="CAACVG010002435">
    <property type="protein sequence ID" value="VEN36463.1"/>
    <property type="molecule type" value="Genomic_DNA"/>
</dbReference>
<keyword evidence="2" id="KW-1185">Reference proteome</keyword>
<gene>
    <name evidence="1" type="ORF">CALMAC_LOCUS2077</name>
</gene>
<dbReference type="Gene3D" id="1.20.1050.80">
    <property type="entry name" value="VPS9 domain"/>
    <property type="match status" value="1"/>
</dbReference>
<dbReference type="GO" id="GO:0005829">
    <property type="term" value="C:cytosol"/>
    <property type="evidence" value="ECO:0007669"/>
    <property type="project" value="TreeGrafter"/>
</dbReference>
<dbReference type="PANTHER" id="PTHR23101:SF122">
    <property type="entry name" value="RABAPTIN-5-ASSOCIATED EXCHANGE FACTOR FOR RAB5"/>
    <property type="match status" value="1"/>
</dbReference>
<dbReference type="GO" id="GO:0030139">
    <property type="term" value="C:endocytic vesicle"/>
    <property type="evidence" value="ECO:0007669"/>
    <property type="project" value="TreeGrafter"/>
</dbReference>
<dbReference type="InterPro" id="IPR045046">
    <property type="entry name" value="Vps9-like"/>
</dbReference>
<dbReference type="GO" id="GO:0031267">
    <property type="term" value="F:small GTPase binding"/>
    <property type="evidence" value="ECO:0007669"/>
    <property type="project" value="TreeGrafter"/>
</dbReference>
<dbReference type="AlphaFoldDB" id="A0A653BLI9"/>